<comment type="catalytic activity">
    <reaction evidence="1">
        <text>ATP + protein L-histidine = ADP + protein N-phospho-L-histidine.</text>
        <dbReference type="EC" id="2.7.13.3"/>
    </reaction>
</comment>
<reference evidence="15 16" key="1">
    <citation type="journal article" date="2015" name="Nature">
        <title>rRNA introns, odd ribosomes, and small enigmatic genomes across a large radiation of phyla.</title>
        <authorList>
            <person name="Brown C.T."/>
            <person name="Hug L.A."/>
            <person name="Thomas B.C."/>
            <person name="Sharon I."/>
            <person name="Castelle C.J."/>
            <person name="Singh A."/>
            <person name="Wilkins M.J."/>
            <person name="Williams K.H."/>
            <person name="Banfield J.F."/>
        </authorList>
    </citation>
    <scope>NUCLEOTIDE SEQUENCE [LARGE SCALE GENOMIC DNA]</scope>
</reference>
<comment type="caution">
    <text evidence="15">The sequence shown here is derived from an EMBL/GenBank/DDBJ whole genome shotgun (WGS) entry which is preliminary data.</text>
</comment>
<dbReference type="Pfam" id="PF00672">
    <property type="entry name" value="HAMP"/>
    <property type="match status" value="1"/>
</dbReference>
<dbReference type="EC" id="2.7.13.3" evidence="3"/>
<keyword evidence="11 13" id="KW-0472">Membrane</keyword>
<name>A0A0G0FSN8_9BACT</name>
<evidence type="ECO:0000256" key="6">
    <source>
        <dbReference type="ARBA" id="ARBA00022679"/>
    </source>
</evidence>
<evidence type="ECO:0000256" key="9">
    <source>
        <dbReference type="ARBA" id="ARBA00022840"/>
    </source>
</evidence>
<proteinExistence type="predicted"/>
<keyword evidence="10" id="KW-0902">Two-component regulatory system</keyword>
<dbReference type="GO" id="GO:0004673">
    <property type="term" value="F:protein histidine kinase activity"/>
    <property type="evidence" value="ECO:0007669"/>
    <property type="project" value="UniProtKB-EC"/>
</dbReference>
<evidence type="ECO:0000313" key="15">
    <source>
        <dbReference type="EMBL" id="KKQ22033.1"/>
    </source>
</evidence>
<protein>
    <recommendedName>
        <fullName evidence="3">histidine kinase</fullName>
        <ecNumber evidence="3">2.7.13.3</ecNumber>
    </recommendedName>
</protein>
<dbReference type="CDD" id="cd06225">
    <property type="entry name" value="HAMP"/>
    <property type="match status" value="1"/>
</dbReference>
<dbReference type="AlphaFoldDB" id="A0A0G0FSN8"/>
<dbReference type="PANTHER" id="PTHR45528">
    <property type="entry name" value="SENSOR HISTIDINE KINASE CPXA"/>
    <property type="match status" value="1"/>
</dbReference>
<keyword evidence="4" id="KW-1003">Cell membrane</keyword>
<evidence type="ECO:0000256" key="11">
    <source>
        <dbReference type="ARBA" id="ARBA00023136"/>
    </source>
</evidence>
<evidence type="ECO:0000256" key="7">
    <source>
        <dbReference type="ARBA" id="ARBA00022741"/>
    </source>
</evidence>
<dbReference type="PANTHER" id="PTHR45528:SF1">
    <property type="entry name" value="SENSOR HISTIDINE KINASE CPXA"/>
    <property type="match status" value="1"/>
</dbReference>
<evidence type="ECO:0000256" key="4">
    <source>
        <dbReference type="ARBA" id="ARBA00022475"/>
    </source>
</evidence>
<sequence>MSLKFKFIIFFSILVFLVNSGAVYFLNNYLENKFIKETADLFSVLAESSEGIYFSFIEGLKIRTIDWSSDGFIRNSAEKIINSKDESGRKTVQELNFYLREKKIPYDSSVIIIDILDKDGIVISSSKDERLGIDEKEEEKKIGAHRFSEAVVSGFGESFVTSIIYEEDESDEPMIHIVSRIFSTREDDSGNLLPLDAVMLLHFTETERLNDTLTGKFQKEEGALTGQIFFEQYKTGEIYAVNNQKTMITPSRFIEGAVLNLFIDTSPIRTCLEENKEFKGEYLNYQGEKVLGASMCLKRDNAVLIVEAKLEEVLKPIREIRNTIILGGIAIFGLIIIGIILLSNWFLAGLLIIKASIEKIKSGDFSQRIETKSKDEIGYLGTAFNTMLDSVEKSEQELKKSKERTEEMNLDLENKVEERTGELKKLKNDLEKIVESRTTELSEKIAELEKFKELTIGRELKMVELKKEIEKLSKNSPK</sequence>
<evidence type="ECO:0000256" key="5">
    <source>
        <dbReference type="ARBA" id="ARBA00022553"/>
    </source>
</evidence>
<keyword evidence="9" id="KW-0067">ATP-binding</keyword>
<keyword evidence="8 15" id="KW-0418">Kinase</keyword>
<evidence type="ECO:0000313" key="16">
    <source>
        <dbReference type="Proteomes" id="UP000034044"/>
    </source>
</evidence>
<keyword evidence="7" id="KW-0547">Nucleotide-binding</keyword>
<dbReference type="EMBL" id="LBSR01000010">
    <property type="protein sequence ID" value="KKQ22033.1"/>
    <property type="molecule type" value="Genomic_DNA"/>
</dbReference>
<feature type="domain" description="HAMP" evidence="14">
    <location>
        <begin position="344"/>
        <end position="396"/>
    </location>
</feature>
<gene>
    <name evidence="15" type="ORF">US36_C0010G0012</name>
</gene>
<dbReference type="InterPro" id="IPR003660">
    <property type="entry name" value="HAMP_dom"/>
</dbReference>
<evidence type="ECO:0000256" key="3">
    <source>
        <dbReference type="ARBA" id="ARBA00012438"/>
    </source>
</evidence>
<dbReference type="GO" id="GO:0005524">
    <property type="term" value="F:ATP binding"/>
    <property type="evidence" value="ECO:0007669"/>
    <property type="project" value="UniProtKB-KW"/>
</dbReference>
<organism evidence="15 16">
    <name type="scientific">Candidatus Wolfebacteria bacterium GW2011_GWC1_37_10</name>
    <dbReference type="NCBI Taxonomy" id="1619010"/>
    <lineage>
        <taxon>Bacteria</taxon>
        <taxon>Candidatus Wolfeibacteriota</taxon>
    </lineage>
</organism>
<evidence type="ECO:0000256" key="8">
    <source>
        <dbReference type="ARBA" id="ARBA00022777"/>
    </source>
</evidence>
<accession>A0A0G0FSN8</accession>
<dbReference type="GO" id="GO:0005886">
    <property type="term" value="C:plasma membrane"/>
    <property type="evidence" value="ECO:0007669"/>
    <property type="project" value="UniProtKB-SubCell"/>
</dbReference>
<dbReference type="Proteomes" id="UP000034044">
    <property type="component" value="Unassembled WGS sequence"/>
</dbReference>
<feature type="transmembrane region" description="Helical" evidence="13">
    <location>
        <begin position="324"/>
        <end position="353"/>
    </location>
</feature>
<keyword evidence="12" id="KW-0175">Coiled coil</keyword>
<dbReference type="SMART" id="SM00304">
    <property type="entry name" value="HAMP"/>
    <property type="match status" value="1"/>
</dbReference>
<evidence type="ECO:0000256" key="13">
    <source>
        <dbReference type="SAM" id="Phobius"/>
    </source>
</evidence>
<dbReference type="Gene3D" id="6.10.340.10">
    <property type="match status" value="1"/>
</dbReference>
<evidence type="ECO:0000259" key="14">
    <source>
        <dbReference type="PROSITE" id="PS50885"/>
    </source>
</evidence>
<dbReference type="PROSITE" id="PS50885">
    <property type="entry name" value="HAMP"/>
    <property type="match status" value="1"/>
</dbReference>
<dbReference type="GO" id="GO:0000160">
    <property type="term" value="P:phosphorelay signal transduction system"/>
    <property type="evidence" value="ECO:0007669"/>
    <property type="project" value="UniProtKB-KW"/>
</dbReference>
<evidence type="ECO:0000256" key="12">
    <source>
        <dbReference type="SAM" id="Coils"/>
    </source>
</evidence>
<evidence type="ECO:0000256" key="2">
    <source>
        <dbReference type="ARBA" id="ARBA00004651"/>
    </source>
</evidence>
<keyword evidence="13" id="KW-0812">Transmembrane</keyword>
<evidence type="ECO:0000256" key="1">
    <source>
        <dbReference type="ARBA" id="ARBA00000085"/>
    </source>
</evidence>
<keyword evidence="5" id="KW-0597">Phosphoprotein</keyword>
<keyword evidence="13" id="KW-1133">Transmembrane helix</keyword>
<keyword evidence="6" id="KW-0808">Transferase</keyword>
<feature type="coiled-coil region" evidence="12">
    <location>
        <begin position="388"/>
        <end position="436"/>
    </location>
</feature>
<evidence type="ECO:0000256" key="10">
    <source>
        <dbReference type="ARBA" id="ARBA00023012"/>
    </source>
</evidence>
<dbReference type="InterPro" id="IPR050398">
    <property type="entry name" value="HssS/ArlS-like"/>
</dbReference>
<comment type="subcellular location">
    <subcellularLocation>
        <location evidence="2">Cell membrane</location>
        <topology evidence="2">Multi-pass membrane protein</topology>
    </subcellularLocation>
</comment>
<dbReference type="SUPFAM" id="SSF158472">
    <property type="entry name" value="HAMP domain-like"/>
    <property type="match status" value="1"/>
</dbReference>